<dbReference type="Pfam" id="PF00651">
    <property type="entry name" value="BTB"/>
    <property type="match status" value="2"/>
</dbReference>
<dbReference type="InterPro" id="IPR000210">
    <property type="entry name" value="BTB/POZ_dom"/>
</dbReference>
<feature type="domain" description="BTB" evidence="2">
    <location>
        <begin position="172"/>
        <end position="240"/>
    </location>
</feature>
<dbReference type="EMBL" id="BMAO01039432">
    <property type="protein sequence ID" value="GFR31377.1"/>
    <property type="molecule type" value="Genomic_DNA"/>
</dbReference>
<dbReference type="Proteomes" id="UP000887116">
    <property type="component" value="Unassembled WGS sequence"/>
</dbReference>
<dbReference type="Gene3D" id="3.30.710.10">
    <property type="entry name" value="Potassium Channel Kv1.1, Chain A"/>
    <property type="match status" value="2"/>
</dbReference>
<feature type="region of interest" description="Disordered" evidence="1">
    <location>
        <begin position="593"/>
        <end position="612"/>
    </location>
</feature>
<dbReference type="PANTHER" id="PTHR24413">
    <property type="entry name" value="SPECKLE-TYPE POZ PROTEIN"/>
    <property type="match status" value="1"/>
</dbReference>
<evidence type="ECO:0000313" key="3">
    <source>
        <dbReference type="EMBL" id="GFR31377.1"/>
    </source>
</evidence>
<proteinExistence type="predicted"/>
<evidence type="ECO:0000313" key="4">
    <source>
        <dbReference type="Proteomes" id="UP000887116"/>
    </source>
</evidence>
<dbReference type="SUPFAM" id="SSF54695">
    <property type="entry name" value="POZ domain"/>
    <property type="match status" value="2"/>
</dbReference>
<comment type="caution">
    <text evidence="3">The sequence shown here is derived from an EMBL/GenBank/DDBJ whole genome shotgun (WGS) entry which is preliminary data.</text>
</comment>
<feature type="domain" description="BTB" evidence="2">
    <location>
        <begin position="503"/>
        <end position="566"/>
    </location>
</feature>
<organism evidence="3 4">
    <name type="scientific">Trichonephila clavata</name>
    <name type="common">Joro spider</name>
    <name type="synonym">Nephila clavata</name>
    <dbReference type="NCBI Taxonomy" id="2740835"/>
    <lineage>
        <taxon>Eukaryota</taxon>
        <taxon>Metazoa</taxon>
        <taxon>Ecdysozoa</taxon>
        <taxon>Arthropoda</taxon>
        <taxon>Chelicerata</taxon>
        <taxon>Arachnida</taxon>
        <taxon>Araneae</taxon>
        <taxon>Araneomorphae</taxon>
        <taxon>Entelegynae</taxon>
        <taxon>Araneoidea</taxon>
        <taxon>Nephilidae</taxon>
        <taxon>Trichonephila</taxon>
    </lineage>
</organism>
<accession>A0A8X6M463</accession>
<dbReference type="PROSITE" id="PS50097">
    <property type="entry name" value="BTB"/>
    <property type="match status" value="2"/>
</dbReference>
<name>A0A8X6M463_TRICU</name>
<dbReference type="SMART" id="SM00225">
    <property type="entry name" value="BTB"/>
    <property type="match status" value="2"/>
</dbReference>
<sequence length="612" mass="71233">MEDSTANLKEGFYKFSWELNGYDACSTSIKSTKFITPFNVAEWHIELDLSKVSNVQCLVPCCLYRHENVGPASVHMNIKVCVAADRESSFVFEISKDKVFSPKHENFWKFDVKIPREELEKKWIVSKKLFISVEMRPKRTGYYEIQEYWSDNEDKITLAKDLAKMYETNVCHDLVVKVSGNQEFKLHKFILESRWPYFMSKFGIDKSVSNLNLSDCTDLKASTLNQIFSFLYSGETGFLKDLDDEGKWSDYIKLATDYNLYRLRDKLWTLAPTCDSTQLLQSYRISLKMVLRSTGTDKAMGDYRAVEVPLRSVDEEVLHIKFMDVRLYIEKDANGYNWLLFSIVLGRLPKNYPVAIKCKLYVLDKTDSPLLLTEQNMLFDESTQCSFTIPDIKDYCEKLKQGVKDYEGTMKECRRYYKKSDPIITFRELNDQRLNLLHDREEYDCKPEQKVKKHDLHFKLELKLSDGESVTDKKNGTCSLRPINVIAELSEDMNKLLHNRKYSDYTVIAGPVKMQVHKAILAARSDVFQKFFEADTSSVEGPIKISKELLYQFMQYIYAGKIMKEPDYIVHHLNTAIDYKMDRLCALLKSKRTDDASELKSPDRISDDPMSS</sequence>
<evidence type="ECO:0000256" key="1">
    <source>
        <dbReference type="SAM" id="MobiDB-lite"/>
    </source>
</evidence>
<dbReference type="AlphaFoldDB" id="A0A8X6M463"/>
<dbReference type="InterPro" id="IPR011333">
    <property type="entry name" value="SKP1/BTB/POZ_sf"/>
</dbReference>
<gene>
    <name evidence="3" type="primary">AVEN_94587_1</name>
    <name evidence="3" type="ORF">TNCT_578631</name>
</gene>
<dbReference type="OrthoDB" id="6424968at2759"/>
<reference evidence="3" key="1">
    <citation type="submission" date="2020-07" db="EMBL/GenBank/DDBJ databases">
        <title>Multicomponent nature underlies the extraordinary mechanical properties of spider dragline silk.</title>
        <authorList>
            <person name="Kono N."/>
            <person name="Nakamura H."/>
            <person name="Mori M."/>
            <person name="Yoshida Y."/>
            <person name="Ohtoshi R."/>
            <person name="Malay A.D."/>
            <person name="Moran D.A.P."/>
            <person name="Tomita M."/>
            <person name="Numata K."/>
            <person name="Arakawa K."/>
        </authorList>
    </citation>
    <scope>NUCLEOTIDE SEQUENCE</scope>
</reference>
<evidence type="ECO:0000259" key="2">
    <source>
        <dbReference type="PROSITE" id="PS50097"/>
    </source>
</evidence>
<keyword evidence="4" id="KW-1185">Reference proteome</keyword>
<protein>
    <recommendedName>
        <fullName evidence="2">BTB domain-containing protein</fullName>
    </recommendedName>
</protein>